<dbReference type="InterPro" id="IPR031329">
    <property type="entry name" value="NEUT/ALK_ceramidase_N"/>
</dbReference>
<proteinExistence type="predicted"/>
<protein>
    <recommendedName>
        <fullName evidence="1">Neutral/alkaline non-lysosomal ceramidase N-terminal domain-containing protein</fullName>
    </recommendedName>
</protein>
<dbReference type="Proteomes" id="UP000178606">
    <property type="component" value="Unassembled WGS sequence"/>
</dbReference>
<dbReference type="Pfam" id="PF04734">
    <property type="entry name" value="Ceramidase_alk"/>
    <property type="match status" value="1"/>
</dbReference>
<sequence length="432" mass="47191">MALRAGVGKRDITPPVGTPLAGRPRAYLSHSVHDSLWAKAIYIESGDTRALLISADLLLLERAFATGVREAISGYLRTPMEAVVLCTTHTHSGPGVGDWFPWEGREAYEEGLRRQIVEAAQEAQAAAAPASVFYASSRREGLSHNRRFVTRAGPVVTHPGSEDGALHPDGPVDPEIQAVLVTGEGDRPIAVLVGFACHPTAMGWKEGAISADYPCWIEREVKGGFGDRVEMLFFSGALGDVSDGGSPTVRLKTLGSGLAEKIGREVGREAVQALKERRVEVSSELVTAHTEARLPTIDMGPERRRWAGEVLKTPEGRPGWQVRDARMVLEMWRSWPGEIETGCPLVAVGELAFYGIPGELFCWYGLQLKAHSRFRHPFVLGLANDRIGYIADRVFPTKDIFDAPLNFEDRRLGERDDAGERLVRAALRLGNG</sequence>
<organism evidence="2 3">
    <name type="scientific">Handelsmanbacteria sp. (strain RIFCSPLOWO2_12_FULL_64_10)</name>
    <dbReference type="NCBI Taxonomy" id="1817868"/>
    <lineage>
        <taxon>Bacteria</taxon>
        <taxon>Candidatus Handelsmaniibacteriota</taxon>
    </lineage>
</organism>
<name>A0A1F6CPH1_HANXR</name>
<evidence type="ECO:0000313" key="2">
    <source>
        <dbReference type="EMBL" id="OGG50911.1"/>
    </source>
</evidence>
<accession>A0A1F6CPH1</accession>
<dbReference type="EMBL" id="MFKF01000198">
    <property type="protein sequence ID" value="OGG50911.1"/>
    <property type="molecule type" value="Genomic_DNA"/>
</dbReference>
<evidence type="ECO:0000313" key="3">
    <source>
        <dbReference type="Proteomes" id="UP000178606"/>
    </source>
</evidence>
<comment type="caution">
    <text evidence="2">The sequence shown here is derived from an EMBL/GenBank/DDBJ whole genome shotgun (WGS) entry which is preliminary data.</text>
</comment>
<dbReference type="AlphaFoldDB" id="A0A1F6CPH1"/>
<feature type="domain" description="Neutral/alkaline non-lysosomal ceramidase N-terminal" evidence="1">
    <location>
        <begin position="5"/>
        <end position="212"/>
    </location>
</feature>
<reference evidence="2 3" key="1">
    <citation type="journal article" date="2016" name="Nat. Commun.">
        <title>Thousands of microbial genomes shed light on interconnected biogeochemical processes in an aquifer system.</title>
        <authorList>
            <person name="Anantharaman K."/>
            <person name="Brown C.T."/>
            <person name="Hug L.A."/>
            <person name="Sharon I."/>
            <person name="Castelle C.J."/>
            <person name="Probst A.J."/>
            <person name="Thomas B.C."/>
            <person name="Singh A."/>
            <person name="Wilkins M.J."/>
            <person name="Karaoz U."/>
            <person name="Brodie E.L."/>
            <person name="Williams K.H."/>
            <person name="Hubbard S.S."/>
            <person name="Banfield J.F."/>
        </authorList>
    </citation>
    <scope>NUCLEOTIDE SEQUENCE [LARGE SCALE GENOMIC DNA]</scope>
    <source>
        <strain evidence="3">RIFCSPLOWO2_12_FULL_64_10</strain>
    </source>
</reference>
<evidence type="ECO:0000259" key="1">
    <source>
        <dbReference type="Pfam" id="PF04734"/>
    </source>
</evidence>
<gene>
    <name evidence="2" type="ORF">A3F84_00120</name>
</gene>